<dbReference type="GO" id="GO:0004644">
    <property type="term" value="F:phosphoribosylglycinamide formyltransferase activity"/>
    <property type="evidence" value="ECO:0007669"/>
    <property type="project" value="UniProtKB-UniRule"/>
</dbReference>
<dbReference type="InterPro" id="IPR002376">
    <property type="entry name" value="Formyl_transf_N"/>
</dbReference>
<dbReference type="InterPro" id="IPR004607">
    <property type="entry name" value="GART"/>
</dbReference>
<comment type="pathway">
    <text evidence="1 4">Purine metabolism; IMP biosynthesis via de novo pathway; N(2)-formyl-N(1)-(5-phospho-D-ribosyl)glycinamide from N(1)-(5-phospho-D-ribosyl)glycinamide (10-formyl THF route): step 1/1.</text>
</comment>
<feature type="binding site" evidence="4">
    <location>
        <position position="114"/>
    </location>
    <ligand>
        <name>(6R)-10-formyltetrahydrofolate</name>
        <dbReference type="ChEBI" id="CHEBI:195366"/>
    </ligand>
</feature>
<feature type="binding site" evidence="4">
    <location>
        <begin position="16"/>
        <end position="18"/>
    </location>
    <ligand>
        <name>N(1)-(5-phospho-beta-D-ribosyl)glycinamide</name>
        <dbReference type="ChEBI" id="CHEBI:143788"/>
    </ligand>
</feature>
<keyword evidence="2 4" id="KW-0808">Transferase</keyword>
<evidence type="ECO:0000259" key="5">
    <source>
        <dbReference type="Pfam" id="PF00551"/>
    </source>
</evidence>
<dbReference type="SUPFAM" id="SSF53328">
    <property type="entry name" value="Formyltransferase"/>
    <property type="match status" value="1"/>
</dbReference>
<gene>
    <name evidence="4" type="primary">purN</name>
    <name evidence="6" type="ORF">LS81_006630</name>
</gene>
<feature type="binding site" evidence="4">
    <location>
        <begin position="143"/>
        <end position="146"/>
    </location>
    <ligand>
        <name>(6R)-10-formyltetrahydrofolate</name>
        <dbReference type="ChEBI" id="CHEBI:195366"/>
    </ligand>
</feature>
<evidence type="ECO:0000256" key="1">
    <source>
        <dbReference type="ARBA" id="ARBA00005054"/>
    </source>
</evidence>
<dbReference type="RefSeq" id="WP_034345589.1">
    <property type="nucleotide sequence ID" value="NZ_FZNG01000020.1"/>
</dbReference>
<organism evidence="6 7">
    <name type="scientific">Helicobacter trogontum</name>
    <dbReference type="NCBI Taxonomy" id="50960"/>
    <lineage>
        <taxon>Bacteria</taxon>
        <taxon>Pseudomonadati</taxon>
        <taxon>Campylobacterota</taxon>
        <taxon>Epsilonproteobacteria</taxon>
        <taxon>Campylobacterales</taxon>
        <taxon>Helicobacteraceae</taxon>
        <taxon>Helicobacter</taxon>
    </lineage>
</organism>
<dbReference type="InterPro" id="IPR036477">
    <property type="entry name" value="Formyl_transf_N_sf"/>
</dbReference>
<evidence type="ECO:0000256" key="4">
    <source>
        <dbReference type="HAMAP-Rule" id="MF_01930"/>
    </source>
</evidence>
<dbReference type="Gene3D" id="3.40.50.170">
    <property type="entry name" value="Formyl transferase, N-terminal domain"/>
    <property type="match status" value="1"/>
</dbReference>
<dbReference type="Proteomes" id="UP000029878">
    <property type="component" value="Unassembled WGS sequence"/>
</dbReference>
<dbReference type="Pfam" id="PF00551">
    <property type="entry name" value="Formyl_trans_N"/>
    <property type="match status" value="1"/>
</dbReference>
<feature type="active site" description="Proton donor" evidence="4">
    <location>
        <position position="163"/>
    </location>
</feature>
<dbReference type="PANTHER" id="PTHR43369">
    <property type="entry name" value="PHOSPHORIBOSYLGLYCINAMIDE FORMYLTRANSFERASE"/>
    <property type="match status" value="1"/>
</dbReference>
<feature type="site" description="Raises pKa of active site His" evidence="4">
    <location>
        <position position="199"/>
    </location>
</feature>
<dbReference type="EMBL" id="JRPL02000014">
    <property type="protein sequence ID" value="TLD82828.1"/>
    <property type="molecule type" value="Genomic_DNA"/>
</dbReference>
<comment type="similarity">
    <text evidence="4">Belongs to the GART family.</text>
</comment>
<dbReference type="GO" id="GO:0006189">
    <property type="term" value="P:'de novo' IMP biosynthetic process"/>
    <property type="evidence" value="ECO:0007669"/>
    <property type="project" value="UniProtKB-UniRule"/>
</dbReference>
<reference evidence="6 7" key="1">
    <citation type="journal article" date="2014" name="Genome Announc.">
        <title>Draft genome sequences of eight enterohepatic helicobacter species isolated from both laboratory and wild rodents.</title>
        <authorList>
            <person name="Sheh A."/>
            <person name="Shen Z."/>
            <person name="Fox J.G."/>
        </authorList>
    </citation>
    <scope>NUCLEOTIDE SEQUENCE [LARGE SCALE GENOMIC DNA]</scope>
    <source>
        <strain evidence="6 7">ATCC 700114</strain>
    </source>
</reference>
<feature type="binding site" evidence="4">
    <location>
        <position position="161"/>
    </location>
    <ligand>
        <name>(6R)-10-formyltetrahydrofolate</name>
        <dbReference type="ChEBI" id="CHEBI:195366"/>
    </ligand>
</feature>
<dbReference type="EC" id="2.1.2.2" evidence="4"/>
<evidence type="ECO:0000313" key="6">
    <source>
        <dbReference type="EMBL" id="TLD82828.1"/>
    </source>
</evidence>
<comment type="caution">
    <text evidence="6">The sequence shown here is derived from an EMBL/GenBank/DDBJ whole genome shotgun (WGS) entry which is preliminary data.</text>
</comment>
<evidence type="ECO:0000256" key="2">
    <source>
        <dbReference type="ARBA" id="ARBA00022679"/>
    </source>
</evidence>
<dbReference type="HAMAP" id="MF_01930">
    <property type="entry name" value="PurN"/>
    <property type="match status" value="1"/>
</dbReference>
<dbReference type="GO" id="GO:0005829">
    <property type="term" value="C:cytosol"/>
    <property type="evidence" value="ECO:0007669"/>
    <property type="project" value="TreeGrafter"/>
</dbReference>
<name>A0A4U8S9W5_9HELI</name>
<dbReference type="PANTHER" id="PTHR43369:SF2">
    <property type="entry name" value="PHOSPHORIBOSYLGLYCINAMIDE FORMYLTRANSFERASE"/>
    <property type="match status" value="1"/>
</dbReference>
<evidence type="ECO:0000313" key="7">
    <source>
        <dbReference type="Proteomes" id="UP000029878"/>
    </source>
</evidence>
<dbReference type="AlphaFoldDB" id="A0A4U8S9W5"/>
<feature type="domain" description="Formyl transferase N-terminal" evidence="5">
    <location>
        <begin position="79"/>
        <end position="235"/>
    </location>
</feature>
<protein>
    <recommendedName>
        <fullName evidence="4">Phosphoribosylglycinamide formyltransferase</fullName>
        <ecNumber evidence="4">2.1.2.2</ecNumber>
    </recommendedName>
    <alternativeName>
        <fullName evidence="4">5'-phosphoribosylglycinamide transformylase</fullName>
    </alternativeName>
    <alternativeName>
        <fullName evidence="4">GAR transformylase</fullName>
        <shortName evidence="4">GART</shortName>
    </alternativeName>
</protein>
<comment type="catalytic activity">
    <reaction evidence="4">
        <text>N(1)-(5-phospho-beta-D-ribosyl)glycinamide + (6R)-10-formyltetrahydrofolate = N(2)-formyl-N(1)-(5-phospho-beta-D-ribosyl)glycinamide + (6S)-5,6,7,8-tetrahydrofolate + H(+)</text>
        <dbReference type="Rhea" id="RHEA:15053"/>
        <dbReference type="ChEBI" id="CHEBI:15378"/>
        <dbReference type="ChEBI" id="CHEBI:57453"/>
        <dbReference type="ChEBI" id="CHEBI:143788"/>
        <dbReference type="ChEBI" id="CHEBI:147286"/>
        <dbReference type="ChEBI" id="CHEBI:195366"/>
        <dbReference type="EC" id="2.1.2.2"/>
    </reaction>
</comment>
<keyword evidence="3 4" id="KW-0658">Purine biosynthesis</keyword>
<proteinExistence type="inferred from homology"/>
<comment type="function">
    <text evidence="4">Catalyzes the transfer of a formyl group from 10-formyltetrahydrofolate to 5-phospho-ribosyl-glycinamide (GAR), producing 5-phospho-ribosyl-N-formylglycinamide (FGAR) and tetrahydrofolate.</text>
</comment>
<accession>A0A4U8S9W5</accession>
<evidence type="ECO:0000256" key="3">
    <source>
        <dbReference type="ARBA" id="ARBA00022755"/>
    </source>
</evidence>
<dbReference type="OrthoDB" id="9806170at2"/>
<dbReference type="UniPathway" id="UPA00074">
    <property type="reaction ID" value="UER00126"/>
</dbReference>
<sequence>MGQTTINVVILVSGNGTNMENLVLSLHNKTITQAMRQNGMNLTKNHVCEEVKPLQTSPDAFVINSETTQDSMLAKDPIINVLSIVSNNKDAHALVRAKRLGLHTHTIDSAGKSRQEFDEELLIYLENLEKEHGLDCILLAGFMRILSGEFLAKTQHIRILNIHPSFLPLHKGLHGIEKSYADENDFGGVSVHFVTNELDSGLIILQEKVKKIPNESLEDFTQRIHEVEYRIYPQAFLKAFAQGIHQEIQKES</sequence>